<accession>A0A3S3R1X3</accession>
<dbReference type="OrthoDB" id="6373466at2759"/>
<dbReference type="Proteomes" id="UP000285301">
    <property type="component" value="Unassembled WGS sequence"/>
</dbReference>
<sequence length="67" mass="7931">MAFAFKFVPLKKRICWRNEACKKPFKKAFLCRCPTWAFCRSLGRYYEAHCSANSNGYVWLQNDSDNI</sequence>
<dbReference type="STRING" id="1965070.A0A3S3R1X3"/>
<comment type="caution">
    <text evidence="1">The sequence shown here is derived from an EMBL/GenBank/DDBJ whole genome shotgun (WGS) entry which is preliminary data.</text>
</comment>
<keyword evidence="2" id="KW-1185">Reference proteome</keyword>
<evidence type="ECO:0000313" key="2">
    <source>
        <dbReference type="Proteomes" id="UP000285301"/>
    </source>
</evidence>
<evidence type="ECO:0000313" key="1">
    <source>
        <dbReference type="EMBL" id="RWS17214.1"/>
    </source>
</evidence>
<protein>
    <submittedName>
        <fullName evidence="1">Uncharacterized protein</fullName>
    </submittedName>
</protein>
<gene>
    <name evidence="1" type="ORF">B4U79_13069</name>
</gene>
<proteinExistence type="predicted"/>
<organism evidence="1 2">
    <name type="scientific">Dinothrombium tinctorium</name>
    <dbReference type="NCBI Taxonomy" id="1965070"/>
    <lineage>
        <taxon>Eukaryota</taxon>
        <taxon>Metazoa</taxon>
        <taxon>Ecdysozoa</taxon>
        <taxon>Arthropoda</taxon>
        <taxon>Chelicerata</taxon>
        <taxon>Arachnida</taxon>
        <taxon>Acari</taxon>
        <taxon>Acariformes</taxon>
        <taxon>Trombidiformes</taxon>
        <taxon>Prostigmata</taxon>
        <taxon>Anystina</taxon>
        <taxon>Parasitengona</taxon>
        <taxon>Trombidioidea</taxon>
        <taxon>Trombidiidae</taxon>
        <taxon>Dinothrombium</taxon>
    </lineage>
</organism>
<dbReference type="AlphaFoldDB" id="A0A3S3R1X3"/>
<dbReference type="EMBL" id="NCKU01000107">
    <property type="protein sequence ID" value="RWS17214.1"/>
    <property type="molecule type" value="Genomic_DNA"/>
</dbReference>
<reference evidence="1 2" key="1">
    <citation type="journal article" date="2018" name="Gigascience">
        <title>Genomes of trombidid mites reveal novel predicted allergens and laterally-transferred genes associated with secondary metabolism.</title>
        <authorList>
            <person name="Dong X."/>
            <person name="Chaisiri K."/>
            <person name="Xia D."/>
            <person name="Armstrong S.D."/>
            <person name="Fang Y."/>
            <person name="Donnelly M.J."/>
            <person name="Kadowaki T."/>
            <person name="McGarry J.W."/>
            <person name="Darby A.C."/>
            <person name="Makepeace B.L."/>
        </authorList>
    </citation>
    <scope>NUCLEOTIDE SEQUENCE [LARGE SCALE GENOMIC DNA]</scope>
    <source>
        <strain evidence="1">UoL-WK</strain>
    </source>
</reference>
<name>A0A3S3R1X3_9ACAR</name>